<dbReference type="EMBL" id="LHXV01000008">
    <property type="protein sequence ID" value="KXB01563.1"/>
    <property type="molecule type" value="Genomic_DNA"/>
</dbReference>
<dbReference type="Proteomes" id="UP000070344">
    <property type="component" value="Unassembled WGS sequence"/>
</dbReference>
<name>A0A133V538_9EURY</name>
<accession>A0A133V538</accession>
<reference evidence="1 2" key="1">
    <citation type="journal article" date="2016" name="Sci. Rep.">
        <title>Metabolic traits of an uncultured archaeal lineage -MSBL1- from brine pools of the Red Sea.</title>
        <authorList>
            <person name="Mwirichia R."/>
            <person name="Alam I."/>
            <person name="Rashid M."/>
            <person name="Vinu M."/>
            <person name="Ba-Alawi W."/>
            <person name="Anthony Kamau A."/>
            <person name="Kamanda Ngugi D."/>
            <person name="Goker M."/>
            <person name="Klenk H.P."/>
            <person name="Bajic V."/>
            <person name="Stingl U."/>
        </authorList>
    </citation>
    <scope>NUCLEOTIDE SEQUENCE [LARGE SCALE GENOMIC DNA]</scope>
    <source>
        <strain evidence="1">SCGC-AAA259O05</strain>
    </source>
</reference>
<keyword evidence="2" id="KW-1185">Reference proteome</keyword>
<gene>
    <name evidence="1" type="ORF">AKJ41_01080</name>
</gene>
<sequence>MTEETDSRIPFAARKAVRFLREEFTHISKEHCNCRQGDLCDITGGPCTFANCPKIREKIKEKL</sequence>
<proteinExistence type="predicted"/>
<comment type="caution">
    <text evidence="1">The sequence shown here is derived from an EMBL/GenBank/DDBJ whole genome shotgun (WGS) entry which is preliminary data.</text>
</comment>
<organism evidence="1 2">
    <name type="scientific">candidate division MSBL1 archaeon SCGC-AAA259O05</name>
    <dbReference type="NCBI Taxonomy" id="1698271"/>
    <lineage>
        <taxon>Archaea</taxon>
        <taxon>Methanobacteriati</taxon>
        <taxon>Methanobacteriota</taxon>
        <taxon>candidate division MSBL1</taxon>
    </lineage>
</organism>
<evidence type="ECO:0000313" key="1">
    <source>
        <dbReference type="EMBL" id="KXB01563.1"/>
    </source>
</evidence>
<evidence type="ECO:0000313" key="2">
    <source>
        <dbReference type="Proteomes" id="UP000070344"/>
    </source>
</evidence>
<protein>
    <submittedName>
        <fullName evidence="1">Uncharacterized protein</fullName>
    </submittedName>
</protein>
<dbReference type="AlphaFoldDB" id="A0A133V538"/>